<organism evidence="2 3">
    <name type="scientific">Murimonas intestini</name>
    <dbReference type="NCBI Taxonomy" id="1337051"/>
    <lineage>
        <taxon>Bacteria</taxon>
        <taxon>Bacillati</taxon>
        <taxon>Bacillota</taxon>
        <taxon>Clostridia</taxon>
        <taxon>Lachnospirales</taxon>
        <taxon>Lachnospiraceae</taxon>
        <taxon>Murimonas</taxon>
    </lineage>
</organism>
<accession>A0AB73T0A7</accession>
<gene>
    <name evidence="2" type="ORF">C7383_11324</name>
</gene>
<evidence type="ECO:0000313" key="2">
    <source>
        <dbReference type="EMBL" id="PWJ73240.1"/>
    </source>
</evidence>
<proteinExistence type="predicted"/>
<protein>
    <submittedName>
        <fullName evidence="2">Uncharacterized protein</fullName>
    </submittedName>
</protein>
<name>A0AB73T0A7_9FIRM</name>
<keyword evidence="1" id="KW-0472">Membrane</keyword>
<reference evidence="2 3" key="1">
    <citation type="submission" date="2018-05" db="EMBL/GenBank/DDBJ databases">
        <authorList>
            <person name="Goeker M."/>
            <person name="Huntemann M."/>
            <person name="Clum A."/>
            <person name="Pillay M."/>
            <person name="Palaniappan K."/>
            <person name="Varghese N."/>
            <person name="Mikhailova N."/>
            <person name="Stamatis D."/>
            <person name="Reddy T."/>
            <person name="Daum C."/>
            <person name="Shapiro N."/>
            <person name="Ivanova N."/>
            <person name="Kyrpides N."/>
            <person name="Woyke T."/>
        </authorList>
    </citation>
    <scope>NUCLEOTIDE SEQUENCE [LARGE SCALE GENOMIC DNA]</scope>
    <source>
        <strain evidence="2 3">DSM 26524</strain>
    </source>
</reference>
<dbReference type="Proteomes" id="UP000245412">
    <property type="component" value="Unassembled WGS sequence"/>
</dbReference>
<sequence length="275" mass="30446">MDKKKKTVIIIAAILILIICALGALMVWQKNSKEEGAVRAMYVPYGEGGYIFVDTEKGTVFTVHMPEEIYDAGGRKIGQDGLQKGNIVKIYGNGIMLESYPGQYPGVTKIKVIEEGKPSDADKYQEIVDGIYQAPDPSQPPYLNVEYSTELANVSAVITRGGYSWSYTDEDGQEQHVVADSAHVLEWKEINDIRLQEPADLKLAFDEKPESVTAVRWPDSERKDEVNGAAIPEGETVEIQEKDGGYYITGVQAGYVYQITGTWDRGTAEFGFLTD</sequence>
<evidence type="ECO:0000313" key="3">
    <source>
        <dbReference type="Proteomes" id="UP000245412"/>
    </source>
</evidence>
<dbReference type="RefSeq" id="WP_109747781.1">
    <property type="nucleotide sequence ID" value="NZ_JANKBI010000026.1"/>
</dbReference>
<keyword evidence="1" id="KW-1133">Transmembrane helix</keyword>
<dbReference type="AlphaFoldDB" id="A0AB73T0A7"/>
<comment type="caution">
    <text evidence="2">The sequence shown here is derived from an EMBL/GenBank/DDBJ whole genome shotgun (WGS) entry which is preliminary data.</text>
</comment>
<dbReference type="EMBL" id="QGGY01000013">
    <property type="protein sequence ID" value="PWJ73240.1"/>
    <property type="molecule type" value="Genomic_DNA"/>
</dbReference>
<evidence type="ECO:0000256" key="1">
    <source>
        <dbReference type="SAM" id="Phobius"/>
    </source>
</evidence>
<keyword evidence="1" id="KW-0812">Transmembrane</keyword>
<feature type="transmembrane region" description="Helical" evidence="1">
    <location>
        <begin position="7"/>
        <end position="28"/>
    </location>
</feature>
<keyword evidence="3" id="KW-1185">Reference proteome</keyword>